<protein>
    <submittedName>
        <fullName evidence="2">Uncharacterized protein</fullName>
    </submittedName>
</protein>
<feature type="compositionally biased region" description="Basic and acidic residues" evidence="1">
    <location>
        <begin position="14"/>
        <end position="46"/>
    </location>
</feature>
<gene>
    <name evidence="2" type="ORF">URODEC1_LOCUS48979</name>
</gene>
<dbReference type="EMBL" id="OZ075112">
    <property type="protein sequence ID" value="CAL4968370.1"/>
    <property type="molecule type" value="Genomic_DNA"/>
</dbReference>
<keyword evidence="3" id="KW-1185">Reference proteome</keyword>
<dbReference type="Proteomes" id="UP001497457">
    <property type="component" value="Chromosome 2b"/>
</dbReference>
<feature type="region of interest" description="Disordered" evidence="1">
    <location>
        <begin position="14"/>
        <end position="99"/>
    </location>
</feature>
<accession>A0ABC8ZZ80</accession>
<proteinExistence type="predicted"/>
<reference evidence="2 3" key="2">
    <citation type="submission" date="2024-10" db="EMBL/GenBank/DDBJ databases">
        <authorList>
            <person name="Ryan C."/>
        </authorList>
    </citation>
    <scope>NUCLEOTIDE SEQUENCE [LARGE SCALE GENOMIC DNA]</scope>
</reference>
<sequence>MAFPAPAAVLLDENIHMHGGKRADAPRAKPLKPSEKKPGLQERKALQDVSNFASGTALKDRSMKERSQQRKALQNVTNTTQSKERRPALKEQKSTLKERSALGKHDAIKNPLNILTDEEIKKCHEWAKDGVEGAHLHDQQKSDKDLLDKRVKKKVAKVLSALDVDGWSNVVFDRVTFPAAEVDKFFEEEKVLELEPEIFPDISWGLSHSGDKAKLAEDPFAYDELDQYPFLDNNPVMFELRDELVIPQQGVY</sequence>
<evidence type="ECO:0000256" key="1">
    <source>
        <dbReference type="SAM" id="MobiDB-lite"/>
    </source>
</evidence>
<organism evidence="2 3">
    <name type="scientific">Urochloa decumbens</name>
    <dbReference type="NCBI Taxonomy" id="240449"/>
    <lineage>
        <taxon>Eukaryota</taxon>
        <taxon>Viridiplantae</taxon>
        <taxon>Streptophyta</taxon>
        <taxon>Embryophyta</taxon>
        <taxon>Tracheophyta</taxon>
        <taxon>Spermatophyta</taxon>
        <taxon>Magnoliopsida</taxon>
        <taxon>Liliopsida</taxon>
        <taxon>Poales</taxon>
        <taxon>Poaceae</taxon>
        <taxon>PACMAD clade</taxon>
        <taxon>Panicoideae</taxon>
        <taxon>Panicodae</taxon>
        <taxon>Paniceae</taxon>
        <taxon>Melinidinae</taxon>
        <taxon>Urochloa</taxon>
    </lineage>
</organism>
<dbReference type="AlphaFoldDB" id="A0ABC8ZZ80"/>
<evidence type="ECO:0000313" key="3">
    <source>
        <dbReference type="Proteomes" id="UP001497457"/>
    </source>
</evidence>
<feature type="compositionally biased region" description="Basic and acidic residues" evidence="1">
    <location>
        <begin position="58"/>
        <end position="68"/>
    </location>
</feature>
<evidence type="ECO:0000313" key="2">
    <source>
        <dbReference type="EMBL" id="CAL4968370.1"/>
    </source>
</evidence>
<feature type="compositionally biased region" description="Basic and acidic residues" evidence="1">
    <location>
        <begin position="82"/>
        <end position="99"/>
    </location>
</feature>
<name>A0ABC8ZZ80_9POAL</name>
<feature type="compositionally biased region" description="Polar residues" evidence="1">
    <location>
        <begin position="70"/>
        <end position="81"/>
    </location>
</feature>
<reference evidence="3" key="1">
    <citation type="submission" date="2024-06" db="EMBL/GenBank/DDBJ databases">
        <authorList>
            <person name="Ryan C."/>
        </authorList>
    </citation>
    <scope>NUCLEOTIDE SEQUENCE [LARGE SCALE GENOMIC DNA]</scope>
</reference>